<dbReference type="InterPro" id="IPR016305">
    <property type="entry name" value="Mannose-6-P_Isomerase"/>
</dbReference>
<dbReference type="PRINTS" id="PR00714">
    <property type="entry name" value="MAN6PISMRASE"/>
</dbReference>
<dbReference type="EC" id="5.3.1.8" evidence="3"/>
<comment type="catalytic activity">
    <reaction evidence="1">
        <text>D-mannose 6-phosphate = D-fructose 6-phosphate</text>
        <dbReference type="Rhea" id="RHEA:12356"/>
        <dbReference type="ChEBI" id="CHEBI:58735"/>
        <dbReference type="ChEBI" id="CHEBI:61527"/>
        <dbReference type="EC" id="5.3.1.8"/>
    </reaction>
</comment>
<dbReference type="PIRSF" id="PIRSF001480">
    <property type="entry name" value="Mannose-6-phosphate_isomerase"/>
    <property type="match status" value="1"/>
</dbReference>
<proteinExistence type="inferred from homology"/>
<evidence type="ECO:0000256" key="4">
    <source>
        <dbReference type="ARBA" id="ARBA00022723"/>
    </source>
</evidence>
<dbReference type="InterPro" id="IPR001250">
    <property type="entry name" value="Man6P_Isoase-1"/>
</dbReference>
<dbReference type="InterPro" id="IPR014710">
    <property type="entry name" value="RmlC-like_jellyroll"/>
</dbReference>
<organism evidence="11 12">
    <name type="scientific">Haloactinospora alba</name>
    <dbReference type="NCBI Taxonomy" id="405555"/>
    <lineage>
        <taxon>Bacteria</taxon>
        <taxon>Bacillati</taxon>
        <taxon>Actinomycetota</taxon>
        <taxon>Actinomycetes</taxon>
        <taxon>Streptosporangiales</taxon>
        <taxon>Nocardiopsidaceae</taxon>
        <taxon>Haloactinospora</taxon>
    </lineage>
</organism>
<evidence type="ECO:0000259" key="10">
    <source>
        <dbReference type="Pfam" id="PF20511"/>
    </source>
</evidence>
<evidence type="ECO:0000256" key="2">
    <source>
        <dbReference type="ARBA" id="ARBA00010772"/>
    </source>
</evidence>
<name>A0A543NK07_9ACTN</name>
<dbReference type="OrthoDB" id="9792649at2"/>
<keyword evidence="6 11" id="KW-0413">Isomerase</keyword>
<evidence type="ECO:0000256" key="8">
    <source>
        <dbReference type="PIRSR" id="PIRSR001480-2"/>
    </source>
</evidence>
<dbReference type="InterPro" id="IPR011051">
    <property type="entry name" value="RmlC_Cupin_sf"/>
</dbReference>
<dbReference type="Gene3D" id="1.10.441.10">
    <property type="entry name" value="Phosphomannose Isomerase, domain 2"/>
    <property type="match status" value="1"/>
</dbReference>
<dbReference type="CDD" id="cd07011">
    <property type="entry name" value="cupin_PMI_type_I_N"/>
    <property type="match status" value="1"/>
</dbReference>
<keyword evidence="12" id="KW-1185">Reference proteome</keyword>
<dbReference type="PANTHER" id="PTHR10309:SF0">
    <property type="entry name" value="MANNOSE-6-PHOSPHATE ISOMERASE"/>
    <property type="match status" value="1"/>
</dbReference>
<dbReference type="Gene3D" id="2.60.120.10">
    <property type="entry name" value="Jelly Rolls"/>
    <property type="match status" value="2"/>
</dbReference>
<dbReference type="Proteomes" id="UP000317422">
    <property type="component" value="Unassembled WGS sequence"/>
</dbReference>
<comment type="similarity">
    <text evidence="2">Belongs to the mannose-6-phosphate isomerase type 1 family.</text>
</comment>
<evidence type="ECO:0000256" key="7">
    <source>
        <dbReference type="PIRSR" id="PIRSR001480-1"/>
    </source>
</evidence>
<feature type="binding site" evidence="8">
    <location>
        <position position="133"/>
    </location>
    <ligand>
        <name>Zn(2+)</name>
        <dbReference type="ChEBI" id="CHEBI:29105"/>
    </ligand>
</feature>
<comment type="cofactor">
    <cofactor evidence="8">
        <name>Zn(2+)</name>
        <dbReference type="ChEBI" id="CHEBI:29105"/>
    </cofactor>
    <text evidence="8">Binds 1 zinc ion per subunit.</text>
</comment>
<dbReference type="InterPro" id="IPR046457">
    <property type="entry name" value="PMI_typeI_cat"/>
</dbReference>
<dbReference type="GO" id="GO:0009298">
    <property type="term" value="P:GDP-mannose biosynthetic process"/>
    <property type="evidence" value="ECO:0007669"/>
    <property type="project" value="InterPro"/>
</dbReference>
<feature type="binding site" evidence="8">
    <location>
        <position position="257"/>
    </location>
    <ligand>
        <name>Zn(2+)</name>
        <dbReference type="ChEBI" id="CHEBI:29105"/>
    </ligand>
</feature>
<feature type="region of interest" description="Disordered" evidence="9">
    <location>
        <begin position="394"/>
        <end position="416"/>
    </location>
</feature>
<dbReference type="Pfam" id="PF20511">
    <property type="entry name" value="PMI_typeI_cat"/>
    <property type="match status" value="1"/>
</dbReference>
<protein>
    <recommendedName>
        <fullName evidence="3">mannose-6-phosphate isomerase</fullName>
        <ecNumber evidence="3">5.3.1.8</ecNumber>
    </recommendedName>
</protein>
<feature type="domain" description="Phosphomannose isomerase type I catalytic" evidence="10">
    <location>
        <begin position="1"/>
        <end position="148"/>
    </location>
</feature>
<evidence type="ECO:0000256" key="6">
    <source>
        <dbReference type="ARBA" id="ARBA00023235"/>
    </source>
</evidence>
<evidence type="ECO:0000256" key="5">
    <source>
        <dbReference type="ARBA" id="ARBA00022833"/>
    </source>
</evidence>
<evidence type="ECO:0000313" key="12">
    <source>
        <dbReference type="Proteomes" id="UP000317422"/>
    </source>
</evidence>
<keyword evidence="5 8" id="KW-0862">Zinc</keyword>
<sequence length="416" mass="43990">MYRLNNYVRRYAWGSTTVLPRLLGEPPDGTPQAELWVGAHPSAPSSARTPDGPVPLDRVIAAQPERMLGKRAARSFEGRLPFLLKVLAAEAPLSLQAHPTAGQARTGYAAEEAAGVPADAEHRNYPDPRHKPEMLLALGRFEALCGFRAPEEVLGDLRGFQCELARVLRSDLASGDAPSGLRAALTRLLTLSPGHRNELVTAFTREWQRRGRGTHADVIPELARRYPGDAGAAAALLLRRVTLERGQALYLPAGNVHSYLGGTAVEVMANSDNVLRAGLTGKHVDPSELLRVVDFSARPVPYVPPSRGDGILEYRTPAPEVALSAMGPGTVDGRLTGGTPWGVLVLEGNVELRSRAGGVRLGGGGSAFVPAHEGEVRVAGEGYLVAATVCETEPAGQAAPAEGREASGREASGFGS</sequence>
<dbReference type="AlphaFoldDB" id="A0A543NK07"/>
<feature type="binding site" evidence="8">
    <location>
        <position position="96"/>
    </location>
    <ligand>
        <name>Zn(2+)</name>
        <dbReference type="ChEBI" id="CHEBI:29105"/>
    </ligand>
</feature>
<feature type="active site" evidence="7">
    <location>
        <position position="276"/>
    </location>
</feature>
<dbReference type="GO" id="GO:0004476">
    <property type="term" value="F:mannose-6-phosphate isomerase activity"/>
    <property type="evidence" value="ECO:0007669"/>
    <property type="project" value="UniProtKB-EC"/>
</dbReference>
<dbReference type="RefSeq" id="WP_141923698.1">
    <property type="nucleotide sequence ID" value="NZ_VFQC01000001.1"/>
</dbReference>
<comment type="caution">
    <text evidence="11">The sequence shown here is derived from an EMBL/GenBank/DDBJ whole genome shotgun (WGS) entry which is preliminary data.</text>
</comment>
<evidence type="ECO:0000256" key="9">
    <source>
        <dbReference type="SAM" id="MobiDB-lite"/>
    </source>
</evidence>
<evidence type="ECO:0000313" key="11">
    <source>
        <dbReference type="EMBL" id="TQN32159.1"/>
    </source>
</evidence>
<dbReference type="EMBL" id="VFQC01000001">
    <property type="protein sequence ID" value="TQN32159.1"/>
    <property type="molecule type" value="Genomic_DNA"/>
</dbReference>
<gene>
    <name evidence="11" type="ORF">FHX37_2094</name>
</gene>
<dbReference type="GO" id="GO:0008270">
    <property type="term" value="F:zinc ion binding"/>
    <property type="evidence" value="ECO:0007669"/>
    <property type="project" value="InterPro"/>
</dbReference>
<evidence type="ECO:0000256" key="1">
    <source>
        <dbReference type="ARBA" id="ARBA00000757"/>
    </source>
</evidence>
<dbReference type="NCBIfam" id="TIGR00218">
    <property type="entry name" value="manA"/>
    <property type="match status" value="1"/>
</dbReference>
<dbReference type="GO" id="GO:0005829">
    <property type="term" value="C:cytosol"/>
    <property type="evidence" value="ECO:0007669"/>
    <property type="project" value="TreeGrafter"/>
</dbReference>
<keyword evidence="4 8" id="KW-0479">Metal-binding</keyword>
<feature type="binding site" evidence="8">
    <location>
        <position position="98"/>
    </location>
    <ligand>
        <name>Zn(2+)</name>
        <dbReference type="ChEBI" id="CHEBI:29105"/>
    </ligand>
</feature>
<reference evidence="11 12" key="1">
    <citation type="submission" date="2019-06" db="EMBL/GenBank/DDBJ databases">
        <title>Sequencing the genomes of 1000 actinobacteria strains.</title>
        <authorList>
            <person name="Klenk H.-P."/>
        </authorList>
    </citation>
    <scope>NUCLEOTIDE SEQUENCE [LARGE SCALE GENOMIC DNA]</scope>
    <source>
        <strain evidence="11 12">DSM 45015</strain>
    </source>
</reference>
<dbReference type="SUPFAM" id="SSF51182">
    <property type="entry name" value="RmlC-like cupins"/>
    <property type="match status" value="1"/>
</dbReference>
<dbReference type="PANTHER" id="PTHR10309">
    <property type="entry name" value="MANNOSE-6-PHOSPHATE ISOMERASE"/>
    <property type="match status" value="1"/>
</dbReference>
<dbReference type="GO" id="GO:0005975">
    <property type="term" value="P:carbohydrate metabolic process"/>
    <property type="evidence" value="ECO:0007669"/>
    <property type="project" value="InterPro"/>
</dbReference>
<accession>A0A543NK07</accession>
<evidence type="ECO:0000256" key="3">
    <source>
        <dbReference type="ARBA" id="ARBA00011956"/>
    </source>
</evidence>